<gene>
    <name evidence="1" type="ORF">XELAEV_18020480mg</name>
</gene>
<sequence length="119" mass="13667">MCCWGGNCSFSLSSLHIKDKEVLCHRIFILCFRNAKFSHPVAYSSRLLLTELSHSFSPSKLNKEKKKGSLMNDTALKTERTCRRRKEMFFPFSFRILYRSSFYGSCSPIHMSDAAVVLG</sequence>
<organism evidence="1 2">
    <name type="scientific">Xenopus laevis</name>
    <name type="common">African clawed frog</name>
    <dbReference type="NCBI Taxonomy" id="8355"/>
    <lineage>
        <taxon>Eukaryota</taxon>
        <taxon>Metazoa</taxon>
        <taxon>Chordata</taxon>
        <taxon>Craniata</taxon>
        <taxon>Vertebrata</taxon>
        <taxon>Euteleostomi</taxon>
        <taxon>Amphibia</taxon>
        <taxon>Batrachia</taxon>
        <taxon>Anura</taxon>
        <taxon>Pipoidea</taxon>
        <taxon>Pipidae</taxon>
        <taxon>Xenopodinae</taxon>
        <taxon>Xenopus</taxon>
        <taxon>Xenopus</taxon>
    </lineage>
</organism>
<accession>A0A974HR28</accession>
<proteinExistence type="predicted"/>
<reference evidence="2" key="1">
    <citation type="journal article" date="2016" name="Nature">
        <title>Genome evolution in the allotetraploid frog Xenopus laevis.</title>
        <authorList>
            <person name="Session A.M."/>
            <person name="Uno Y."/>
            <person name="Kwon T."/>
            <person name="Chapman J.A."/>
            <person name="Toyoda A."/>
            <person name="Takahashi S."/>
            <person name="Fukui A."/>
            <person name="Hikosaka A."/>
            <person name="Suzuki A."/>
            <person name="Kondo M."/>
            <person name="van Heeringen S.J."/>
            <person name="Quigley I."/>
            <person name="Heinz S."/>
            <person name="Ogino H."/>
            <person name="Ochi H."/>
            <person name="Hellsten U."/>
            <person name="Lyons J.B."/>
            <person name="Simakov O."/>
            <person name="Putnam N."/>
            <person name="Stites J."/>
            <person name="Kuroki Y."/>
            <person name="Tanaka T."/>
            <person name="Michiue T."/>
            <person name="Watanabe M."/>
            <person name="Bogdanovic O."/>
            <person name="Lister R."/>
            <person name="Georgiou G."/>
            <person name="Paranjpe S.S."/>
            <person name="van Kruijsbergen I."/>
            <person name="Shu S."/>
            <person name="Carlson J."/>
            <person name="Kinoshita T."/>
            <person name="Ohta Y."/>
            <person name="Mawaribuchi S."/>
            <person name="Jenkins J."/>
            <person name="Grimwood J."/>
            <person name="Schmutz J."/>
            <person name="Mitros T."/>
            <person name="Mozaffari S.V."/>
            <person name="Suzuki Y."/>
            <person name="Haramoto Y."/>
            <person name="Yamamoto T.S."/>
            <person name="Takagi C."/>
            <person name="Heald R."/>
            <person name="Miller K."/>
            <person name="Haudenschild C."/>
            <person name="Kitzman J."/>
            <person name="Nakayama T."/>
            <person name="Izutsu Y."/>
            <person name="Robert J."/>
            <person name="Fortriede J."/>
            <person name="Burns K."/>
            <person name="Lotay V."/>
            <person name="Karimi K."/>
            <person name="Yasuoka Y."/>
            <person name="Dichmann D.S."/>
            <person name="Flajnik M.F."/>
            <person name="Houston D.W."/>
            <person name="Shendure J."/>
            <person name="DuPasquier L."/>
            <person name="Vize P.D."/>
            <person name="Zorn A.M."/>
            <person name="Ito M."/>
            <person name="Marcotte E.M."/>
            <person name="Wallingford J.B."/>
            <person name="Ito Y."/>
            <person name="Asashima M."/>
            <person name="Ueno N."/>
            <person name="Matsuda Y."/>
            <person name="Veenstra G.J."/>
            <person name="Fujiyama A."/>
            <person name="Harland R.M."/>
            <person name="Taira M."/>
            <person name="Rokhsar D.S."/>
        </authorList>
    </citation>
    <scope>NUCLEOTIDE SEQUENCE [LARGE SCALE GENOMIC DNA]</scope>
    <source>
        <strain evidence="2">J</strain>
    </source>
</reference>
<name>A0A974HR28_XENLA</name>
<evidence type="ECO:0000313" key="1">
    <source>
        <dbReference type="EMBL" id="OCT86791.1"/>
    </source>
</evidence>
<dbReference type="AlphaFoldDB" id="A0A974HR28"/>
<dbReference type="EMBL" id="CM004471">
    <property type="protein sequence ID" value="OCT86791.1"/>
    <property type="molecule type" value="Genomic_DNA"/>
</dbReference>
<dbReference type="Proteomes" id="UP000694892">
    <property type="component" value="Chromosome 3S"/>
</dbReference>
<protein>
    <submittedName>
        <fullName evidence="1">Uncharacterized protein</fullName>
    </submittedName>
</protein>
<evidence type="ECO:0000313" key="2">
    <source>
        <dbReference type="Proteomes" id="UP000694892"/>
    </source>
</evidence>